<sequence>MLHGLPPRPASIAVHHLPSHTVNRPVSSSKDPTNPHHSYGQETEHCLLPQHQIQNSGAHSRVPSQHVGLPPNLDSMRHAQLPPRPPPAAQGGSSAPSSHQVNSFVPRPESWSKDDATAVSARGPGNGYRGGYRGRGGKRDVRGSRTNLGFDPPRKPFGYGHGQSPVFSRQWRREDPPSHSGRSFNERHCNNANLVSKYDYRECSCDQCDSRNRSVWIRVKDVHQSDVEDVKARVKFGFGGRFGEVEEVYPVSHQLGHAYVVRFKKESSVPAALDQGNSSIPEKALSYFVGPANRSKWITLTYPGARRKEQEYHSTQSFGMVPPQFHHGLAPPPMYEPMQPGFPGSPHGRSFTHMPTYPAPGSFHPVPQWMGSPPAAFHQMPDATFFHNYVGPYAALPARQSMQPWPSDLHMPNHAVGQVNARGAAAEQEPAQPTGTKSQAKSPLEEAVQVAEPPRRQRSEMLQAQQDRASNHKAKVSTASVTAPTHGDKGQSRGGSKSAADAEAEQETPTGPGEKAHGAAKDEAPKPKQVKQQQQKPTSSDANPQTPDTAKASAGGNQTRASSTLPEGQVRDRQEAWHRIAMPLNPGKTKSARPKSKAGSLAGSESRGVNESPPGDADIDAVSSKSDGSRTLSASSQCSKLSSKPEDAKTTAGNSKTAKPAHGRDNSGPKGSLRIQKKRRTVKKASDVAFAEGEQAASQVQPSPPRPQDEEAWPALPPSQQASPEQGTSKKSSKMRTL</sequence>
<feature type="compositionally biased region" description="Polar residues" evidence="1">
    <location>
        <begin position="431"/>
        <end position="441"/>
    </location>
</feature>
<feature type="compositionally biased region" description="Polar residues" evidence="1">
    <location>
        <begin position="538"/>
        <end position="548"/>
    </location>
</feature>
<feature type="compositionally biased region" description="Polar residues" evidence="1">
    <location>
        <begin position="718"/>
        <end position="730"/>
    </location>
</feature>
<accession>A0A168ESH4</accession>
<feature type="compositionally biased region" description="Basic and acidic residues" evidence="1">
    <location>
        <begin position="569"/>
        <end position="578"/>
    </location>
</feature>
<feature type="compositionally biased region" description="Polar residues" evidence="1">
    <location>
        <begin position="20"/>
        <end position="36"/>
    </location>
</feature>
<feature type="compositionally biased region" description="Basic and acidic residues" evidence="1">
    <location>
        <begin position="514"/>
        <end position="526"/>
    </location>
</feature>
<dbReference type="Proteomes" id="UP000078544">
    <property type="component" value="Unassembled WGS sequence"/>
</dbReference>
<feature type="region of interest" description="Disordered" evidence="1">
    <location>
        <begin position="1"/>
        <end position="41"/>
    </location>
</feature>
<organism evidence="2 3">
    <name type="scientific">Moelleriella libera RCEF 2490</name>
    <dbReference type="NCBI Taxonomy" id="1081109"/>
    <lineage>
        <taxon>Eukaryota</taxon>
        <taxon>Fungi</taxon>
        <taxon>Dikarya</taxon>
        <taxon>Ascomycota</taxon>
        <taxon>Pezizomycotina</taxon>
        <taxon>Sordariomycetes</taxon>
        <taxon>Hypocreomycetidae</taxon>
        <taxon>Hypocreales</taxon>
        <taxon>Clavicipitaceae</taxon>
        <taxon>Moelleriella</taxon>
    </lineage>
</organism>
<keyword evidence="3" id="KW-1185">Reference proteome</keyword>
<proteinExistence type="predicted"/>
<dbReference type="AlphaFoldDB" id="A0A168ESH4"/>
<evidence type="ECO:0000256" key="1">
    <source>
        <dbReference type="SAM" id="MobiDB-lite"/>
    </source>
</evidence>
<dbReference type="OrthoDB" id="3941926at2759"/>
<name>A0A168ESH4_9HYPO</name>
<reference evidence="2 3" key="1">
    <citation type="journal article" date="2016" name="Genome Biol. Evol.">
        <title>Divergent and convergent evolution of fungal pathogenicity.</title>
        <authorList>
            <person name="Shang Y."/>
            <person name="Xiao G."/>
            <person name="Zheng P."/>
            <person name="Cen K."/>
            <person name="Zhan S."/>
            <person name="Wang C."/>
        </authorList>
    </citation>
    <scope>NUCLEOTIDE SEQUENCE [LARGE SCALE GENOMIC DNA]</scope>
    <source>
        <strain evidence="2 3">RCEF 2490</strain>
    </source>
</reference>
<comment type="caution">
    <text evidence="2">The sequence shown here is derived from an EMBL/GenBank/DDBJ whole genome shotgun (WGS) entry which is preliminary data.</text>
</comment>
<gene>
    <name evidence="2" type="ORF">AAL_02655</name>
</gene>
<feature type="compositionally biased region" description="Low complexity" evidence="1">
    <location>
        <begin position="89"/>
        <end position="99"/>
    </location>
</feature>
<feature type="compositionally biased region" description="Polar residues" evidence="1">
    <location>
        <begin position="555"/>
        <end position="566"/>
    </location>
</feature>
<feature type="compositionally biased region" description="Low complexity" evidence="1">
    <location>
        <begin position="632"/>
        <end position="642"/>
    </location>
</feature>
<feature type="region of interest" description="Disordered" evidence="1">
    <location>
        <begin position="422"/>
        <end position="738"/>
    </location>
</feature>
<protein>
    <submittedName>
        <fullName evidence="2">Uncharacterized protein</fullName>
    </submittedName>
</protein>
<evidence type="ECO:0000313" key="3">
    <source>
        <dbReference type="Proteomes" id="UP000078544"/>
    </source>
</evidence>
<evidence type="ECO:0000313" key="2">
    <source>
        <dbReference type="EMBL" id="KZZ99104.1"/>
    </source>
</evidence>
<feature type="region of interest" description="Disordered" evidence="1">
    <location>
        <begin position="54"/>
        <end position="184"/>
    </location>
</feature>
<dbReference type="EMBL" id="AZGY01000004">
    <property type="protein sequence ID" value="KZZ99104.1"/>
    <property type="molecule type" value="Genomic_DNA"/>
</dbReference>
<feature type="compositionally biased region" description="Gly residues" evidence="1">
    <location>
        <begin position="124"/>
        <end position="134"/>
    </location>
</feature>